<accession>A0A4R3MSF9</accession>
<dbReference type="OrthoDB" id="1905276at2"/>
<evidence type="ECO:0000313" key="1">
    <source>
        <dbReference type="EMBL" id="TCT16378.1"/>
    </source>
</evidence>
<proteinExistence type="predicted"/>
<dbReference type="RefSeq" id="WP_132250728.1">
    <property type="nucleotide sequence ID" value="NZ_SMAL01000002.1"/>
</dbReference>
<evidence type="ECO:0000313" key="2">
    <source>
        <dbReference type="Proteomes" id="UP000294902"/>
    </source>
</evidence>
<name>A0A4R3MSF9_9FIRM</name>
<keyword evidence="2" id="KW-1185">Reference proteome</keyword>
<comment type="caution">
    <text evidence="1">The sequence shown here is derived from an EMBL/GenBank/DDBJ whole genome shotgun (WGS) entry which is preliminary data.</text>
</comment>
<protein>
    <submittedName>
        <fullName evidence="1">Uncharacterized protein</fullName>
    </submittedName>
</protein>
<sequence length="643" mass="76502">MSIFKHNNIEINKSKKELKIHDTIEDYAQYISKHSKVHNKQIEFATKVTNRIYDNEDKSKVDVITARCGIGKSALIKALLSNLVNNYLAWGELTREDKLDHYGAIVVTDRLDRLEEIDKHEEISDRCYFMKYDKENTESKSREEFIDQLREQQKYPIVLISTQKYFRMSKKDRDQLYNWNNGTRQIVLIDEKPILFNPITINEKFISNIRIALDNCVESEQKNYLMDTFNKIENELNAIKKDYSSKYDVMWFKKSKETLLYNEEVDKEFFDILQENVSSTIYDNVLRLKQIYTDGCLFVNKKNKDQENTRNFILIESNVDKFETDKFKYYIFDATALNDKDYDIDKQKFNIVQINDTKKIKDINLYHIPVSTSQLTLLKKNYYIDVISKWINDNFKNDIFVATYGEKKGIFQRFNTLLNTNKLAYFGNIKGNNDWKEEQVMAHIGFNRQADTVYLQTYIYLNKKNEDWNIKDNNTIKKEIEELLCLEKGFFTNIAMCNIMKSQILVDTEQNIMRIKCRQFSNEEVCKIYIFASDDYTDYITRLRDKLKTNYKKFMPDQIDKEMAKHSTKNKKPPRNKEKTNPQVFLEWTEKQSKNRGRIIKFGEIARESGLTKEALKEVRKSNSYAKKWFDDHKGNKNGEYIA</sequence>
<dbReference type="EMBL" id="SMAL01000002">
    <property type="protein sequence ID" value="TCT16378.1"/>
    <property type="molecule type" value="Genomic_DNA"/>
</dbReference>
<dbReference type="AlphaFoldDB" id="A0A4R3MSF9"/>
<dbReference type="Proteomes" id="UP000294902">
    <property type="component" value="Unassembled WGS sequence"/>
</dbReference>
<gene>
    <name evidence="1" type="ORF">EDC18_102397</name>
</gene>
<organism evidence="1 2">
    <name type="scientific">Natranaerovirga pectinivora</name>
    <dbReference type="NCBI Taxonomy" id="682400"/>
    <lineage>
        <taxon>Bacteria</taxon>
        <taxon>Bacillati</taxon>
        <taxon>Bacillota</taxon>
        <taxon>Clostridia</taxon>
        <taxon>Lachnospirales</taxon>
        <taxon>Natranaerovirgaceae</taxon>
        <taxon>Natranaerovirga</taxon>
    </lineage>
</organism>
<reference evidence="1 2" key="1">
    <citation type="submission" date="2019-03" db="EMBL/GenBank/DDBJ databases">
        <title>Genomic Encyclopedia of Type Strains, Phase IV (KMG-IV): sequencing the most valuable type-strain genomes for metagenomic binning, comparative biology and taxonomic classification.</title>
        <authorList>
            <person name="Goeker M."/>
        </authorList>
    </citation>
    <scope>NUCLEOTIDE SEQUENCE [LARGE SCALE GENOMIC DNA]</scope>
    <source>
        <strain evidence="1 2">DSM 24629</strain>
    </source>
</reference>